<dbReference type="InParanoid" id="F4R6R8"/>
<dbReference type="RefSeq" id="XP_007404786.1">
    <property type="nucleotide sequence ID" value="XM_007404724.1"/>
</dbReference>
<dbReference type="GeneID" id="18921459"/>
<dbReference type="OrthoDB" id="2506293at2759"/>
<evidence type="ECO:0000256" key="1">
    <source>
        <dbReference type="SAM" id="MobiDB-lite"/>
    </source>
</evidence>
<accession>F4R6R8</accession>
<organism evidence="4">
    <name type="scientific">Melampsora larici-populina (strain 98AG31 / pathotype 3-4-7)</name>
    <name type="common">Poplar leaf rust fungus</name>
    <dbReference type="NCBI Taxonomy" id="747676"/>
    <lineage>
        <taxon>Eukaryota</taxon>
        <taxon>Fungi</taxon>
        <taxon>Dikarya</taxon>
        <taxon>Basidiomycota</taxon>
        <taxon>Pucciniomycotina</taxon>
        <taxon>Pucciniomycetes</taxon>
        <taxon>Pucciniales</taxon>
        <taxon>Melampsoraceae</taxon>
        <taxon>Melampsora</taxon>
    </lineage>
</organism>
<dbReference type="Proteomes" id="UP000001072">
    <property type="component" value="Unassembled WGS sequence"/>
</dbReference>
<gene>
    <name evidence="3" type="ORF">MELLADRAFT_101723</name>
</gene>
<dbReference type="STRING" id="747676.F4R6R8"/>
<evidence type="ECO:0000313" key="3">
    <source>
        <dbReference type="EMBL" id="EGG12411.1"/>
    </source>
</evidence>
<proteinExistence type="predicted"/>
<name>F4R6R8_MELLP</name>
<protein>
    <submittedName>
        <fullName evidence="3">Secreted protein</fullName>
    </submittedName>
</protein>
<dbReference type="EMBL" id="GL883091">
    <property type="protein sequence ID" value="EGG12411.1"/>
    <property type="molecule type" value="Genomic_DNA"/>
</dbReference>
<feature type="region of interest" description="Disordered" evidence="1">
    <location>
        <begin position="166"/>
        <end position="190"/>
    </location>
</feature>
<evidence type="ECO:0000256" key="2">
    <source>
        <dbReference type="SAM" id="Phobius"/>
    </source>
</evidence>
<dbReference type="KEGG" id="mlr:MELLADRAFT_101723"/>
<keyword evidence="2" id="KW-1133">Transmembrane helix</keyword>
<dbReference type="HOGENOM" id="CLU_1428296_0_0_1"/>
<sequence>MFNFPIWIKFNFSLCLIIYGTSLVFSLTTNSAQRPEAAIELRAVVEGRPLPPCRGKICSPGATKTSPGLKDVVAANKSNTITEPTYPKTRQSAPITCGDTESMESNNQPIFPKTHQTAPIKCGDTGLPPPCGNLPLKSTDAKYLNPTRTRRSKPVKVIEARSIYQKSEGSGVPAPCGSALAPCTKKKDTK</sequence>
<dbReference type="AlphaFoldDB" id="F4R6R8"/>
<reference evidence="4" key="1">
    <citation type="journal article" date="2011" name="Proc. Natl. Acad. Sci. U.S.A.">
        <title>Obligate biotrophy features unraveled by the genomic analysis of rust fungi.</title>
        <authorList>
            <person name="Duplessis S."/>
            <person name="Cuomo C.A."/>
            <person name="Lin Y.-C."/>
            <person name="Aerts A."/>
            <person name="Tisserant E."/>
            <person name="Veneault-Fourrey C."/>
            <person name="Joly D.L."/>
            <person name="Hacquard S."/>
            <person name="Amselem J."/>
            <person name="Cantarel B.L."/>
            <person name="Chiu R."/>
            <person name="Coutinho P.M."/>
            <person name="Feau N."/>
            <person name="Field M."/>
            <person name="Frey P."/>
            <person name="Gelhaye E."/>
            <person name="Goldberg J."/>
            <person name="Grabherr M.G."/>
            <person name="Kodira C.D."/>
            <person name="Kohler A."/>
            <person name="Kuees U."/>
            <person name="Lindquist E.A."/>
            <person name="Lucas S.M."/>
            <person name="Mago R."/>
            <person name="Mauceli E."/>
            <person name="Morin E."/>
            <person name="Murat C."/>
            <person name="Pangilinan J.L."/>
            <person name="Park R."/>
            <person name="Pearson M."/>
            <person name="Quesneville H."/>
            <person name="Rouhier N."/>
            <person name="Sakthikumar S."/>
            <person name="Salamov A.A."/>
            <person name="Schmutz J."/>
            <person name="Selles B."/>
            <person name="Shapiro H."/>
            <person name="Tanguay P."/>
            <person name="Tuskan G.A."/>
            <person name="Henrissat B."/>
            <person name="Van de Peer Y."/>
            <person name="Rouze P."/>
            <person name="Ellis J.G."/>
            <person name="Dodds P.N."/>
            <person name="Schein J.E."/>
            <person name="Zhong S."/>
            <person name="Hamelin R.C."/>
            <person name="Grigoriev I.V."/>
            <person name="Szabo L.J."/>
            <person name="Martin F."/>
        </authorList>
    </citation>
    <scope>NUCLEOTIDE SEQUENCE [LARGE SCALE GENOMIC DNA]</scope>
    <source>
        <strain evidence="4">98AG31 / pathotype 3-4-7</strain>
    </source>
</reference>
<keyword evidence="2" id="KW-0812">Transmembrane</keyword>
<keyword evidence="2" id="KW-0472">Membrane</keyword>
<dbReference type="VEuPathDB" id="FungiDB:MELLADRAFT_101723"/>
<feature type="transmembrane region" description="Helical" evidence="2">
    <location>
        <begin position="6"/>
        <end position="27"/>
    </location>
</feature>
<evidence type="ECO:0000313" key="4">
    <source>
        <dbReference type="Proteomes" id="UP000001072"/>
    </source>
</evidence>
<keyword evidence="4" id="KW-1185">Reference proteome</keyword>
<dbReference type="eggNOG" id="ENOG502T2WQ">
    <property type="taxonomic scope" value="Eukaryota"/>
</dbReference>